<evidence type="ECO:0000313" key="2">
    <source>
        <dbReference type="Proteomes" id="UP000070133"/>
    </source>
</evidence>
<keyword evidence="2" id="KW-1185">Reference proteome</keyword>
<evidence type="ECO:0000313" key="1">
    <source>
        <dbReference type="EMBL" id="KXS99197.1"/>
    </source>
</evidence>
<dbReference type="Proteomes" id="UP000070133">
    <property type="component" value="Unassembled WGS sequence"/>
</dbReference>
<sequence length="118" mass="13121">MTCSAPTYQGTMPDLALSDCNNDFQITLSHPYCTFSSNAQNAHLNVSMRKNRSPCGASAFRGWAKELCSWCVTSSALRTPKEHRYQLRDLESDMAGKRQCSATTATCPEYLAVLQPYN</sequence>
<dbReference type="EMBL" id="LFZN01000097">
    <property type="protein sequence ID" value="KXS99197.1"/>
    <property type="molecule type" value="Genomic_DNA"/>
</dbReference>
<protein>
    <submittedName>
        <fullName evidence="1">Uncharacterized protein</fullName>
    </submittedName>
</protein>
<dbReference type="AlphaFoldDB" id="A0A139H9S4"/>
<organism evidence="1 2">
    <name type="scientific">Pseudocercospora eumusae</name>
    <dbReference type="NCBI Taxonomy" id="321146"/>
    <lineage>
        <taxon>Eukaryota</taxon>
        <taxon>Fungi</taxon>
        <taxon>Dikarya</taxon>
        <taxon>Ascomycota</taxon>
        <taxon>Pezizomycotina</taxon>
        <taxon>Dothideomycetes</taxon>
        <taxon>Dothideomycetidae</taxon>
        <taxon>Mycosphaerellales</taxon>
        <taxon>Mycosphaerellaceae</taxon>
        <taxon>Pseudocercospora</taxon>
    </lineage>
</organism>
<gene>
    <name evidence="1" type="ORF">AC578_3029</name>
</gene>
<reference evidence="1 2" key="1">
    <citation type="submission" date="2015-07" db="EMBL/GenBank/DDBJ databases">
        <title>Comparative genomics of the Sigatoka disease complex on banana suggests a link between parallel evolutionary changes in Pseudocercospora fijiensis and Pseudocercospora eumusae and increased virulence on the banana host.</title>
        <authorList>
            <person name="Chang T.-C."/>
            <person name="Salvucci A."/>
            <person name="Crous P.W."/>
            <person name="Stergiopoulos I."/>
        </authorList>
    </citation>
    <scope>NUCLEOTIDE SEQUENCE [LARGE SCALE GENOMIC DNA]</scope>
    <source>
        <strain evidence="1 2">CBS 114824</strain>
    </source>
</reference>
<comment type="caution">
    <text evidence="1">The sequence shown here is derived from an EMBL/GenBank/DDBJ whole genome shotgun (WGS) entry which is preliminary data.</text>
</comment>
<proteinExistence type="predicted"/>
<accession>A0A139H9S4</accession>
<name>A0A139H9S4_9PEZI</name>